<keyword evidence="7" id="KW-1185">Reference proteome</keyword>
<dbReference type="AlphaFoldDB" id="A0A2S6GR09"/>
<reference evidence="6 7" key="1">
    <citation type="submission" date="2018-02" db="EMBL/GenBank/DDBJ databases">
        <title>Subsurface microbial communities from deep shales in Ohio and West Virginia, USA.</title>
        <authorList>
            <person name="Wrighton K."/>
        </authorList>
    </citation>
    <scope>NUCLEOTIDE SEQUENCE [LARGE SCALE GENOMIC DNA]</scope>
    <source>
        <strain evidence="6 7">OWC-G53F</strain>
    </source>
</reference>
<evidence type="ECO:0000256" key="4">
    <source>
        <dbReference type="ARBA" id="ARBA00023004"/>
    </source>
</evidence>
<accession>A0A2S6GR09</accession>
<protein>
    <submittedName>
        <fullName evidence="6">Hemoglobin</fullName>
    </submittedName>
</protein>
<evidence type="ECO:0000313" key="7">
    <source>
        <dbReference type="Proteomes" id="UP000238071"/>
    </source>
</evidence>
<dbReference type="InterPro" id="IPR044203">
    <property type="entry name" value="GlbO/GLB3-like"/>
</dbReference>
<keyword evidence="3" id="KW-0479">Metal-binding</keyword>
<evidence type="ECO:0000313" key="6">
    <source>
        <dbReference type="EMBL" id="PPK67688.1"/>
    </source>
</evidence>
<evidence type="ECO:0000256" key="5">
    <source>
        <dbReference type="ARBA" id="ARBA00034496"/>
    </source>
</evidence>
<evidence type="ECO:0000256" key="2">
    <source>
        <dbReference type="ARBA" id="ARBA00022617"/>
    </source>
</evidence>
<dbReference type="GO" id="GO:0019825">
    <property type="term" value="F:oxygen binding"/>
    <property type="evidence" value="ECO:0007669"/>
    <property type="project" value="InterPro"/>
</dbReference>
<evidence type="ECO:0000256" key="1">
    <source>
        <dbReference type="ARBA" id="ARBA00022448"/>
    </source>
</evidence>
<dbReference type="Proteomes" id="UP000238071">
    <property type="component" value="Unassembled WGS sequence"/>
</dbReference>
<dbReference type="InterPro" id="IPR001486">
    <property type="entry name" value="Hemoglobin_trunc"/>
</dbReference>
<dbReference type="GO" id="GO:0005344">
    <property type="term" value="F:oxygen carrier activity"/>
    <property type="evidence" value="ECO:0007669"/>
    <property type="project" value="InterPro"/>
</dbReference>
<dbReference type="PANTHER" id="PTHR47366">
    <property type="entry name" value="TWO-ON-TWO HEMOGLOBIN-3"/>
    <property type="match status" value="1"/>
</dbReference>
<keyword evidence="2" id="KW-0349">Heme</keyword>
<dbReference type="RefSeq" id="WP_104424731.1">
    <property type="nucleotide sequence ID" value="NZ_PTIY01000013.1"/>
</dbReference>
<dbReference type="GO" id="GO:0046872">
    <property type="term" value="F:metal ion binding"/>
    <property type="evidence" value="ECO:0007669"/>
    <property type="project" value="UniProtKB-KW"/>
</dbReference>
<dbReference type="OrthoDB" id="9790913at2"/>
<name>A0A2S6GR09_9GAMM</name>
<dbReference type="InterPro" id="IPR009050">
    <property type="entry name" value="Globin-like_sf"/>
</dbReference>
<dbReference type="EMBL" id="PTIY01000013">
    <property type="protein sequence ID" value="PPK67688.1"/>
    <property type="molecule type" value="Genomic_DNA"/>
</dbReference>
<dbReference type="InterPro" id="IPR012292">
    <property type="entry name" value="Globin/Proto"/>
</dbReference>
<dbReference type="Pfam" id="PF01152">
    <property type="entry name" value="Bac_globin"/>
    <property type="match status" value="1"/>
</dbReference>
<comment type="similarity">
    <text evidence="5">Belongs to the truncated hemoglobin family. Group II subfamily.</text>
</comment>
<dbReference type="Gene3D" id="1.10.490.10">
    <property type="entry name" value="Globins"/>
    <property type="match status" value="1"/>
</dbReference>
<dbReference type="SUPFAM" id="SSF46458">
    <property type="entry name" value="Globin-like"/>
    <property type="match status" value="1"/>
</dbReference>
<dbReference type="PANTHER" id="PTHR47366:SF1">
    <property type="entry name" value="TWO-ON-TWO HEMOGLOBIN-3"/>
    <property type="match status" value="1"/>
</dbReference>
<dbReference type="GO" id="GO:0020037">
    <property type="term" value="F:heme binding"/>
    <property type="evidence" value="ECO:0007669"/>
    <property type="project" value="InterPro"/>
</dbReference>
<comment type="caution">
    <text evidence="6">The sequence shown here is derived from an EMBL/GenBank/DDBJ whole genome shotgun (WGS) entry which is preliminary data.</text>
</comment>
<keyword evidence="1" id="KW-0813">Transport</keyword>
<proteinExistence type="inferred from homology"/>
<keyword evidence="4" id="KW-0408">Iron</keyword>
<gene>
    <name evidence="6" type="ORF">B0F88_11327</name>
</gene>
<organism evidence="6 7">
    <name type="scientific">Methylobacter tundripaludum</name>
    <dbReference type="NCBI Taxonomy" id="173365"/>
    <lineage>
        <taxon>Bacteria</taxon>
        <taxon>Pseudomonadati</taxon>
        <taxon>Pseudomonadota</taxon>
        <taxon>Gammaproteobacteria</taxon>
        <taxon>Methylococcales</taxon>
        <taxon>Methylococcaceae</taxon>
        <taxon>Methylobacter</taxon>
    </lineage>
</organism>
<evidence type="ECO:0000256" key="3">
    <source>
        <dbReference type="ARBA" id="ARBA00022723"/>
    </source>
</evidence>
<dbReference type="CDD" id="cd14773">
    <property type="entry name" value="TrHb2_PhHbO-like_O"/>
    <property type="match status" value="1"/>
</dbReference>
<sequence length="131" mass="14975">MTENRQITPYQAIGGEAAILGLVDRFYFFMDALPEAAGIRAMHAADLSGARTKLFKFLSGWLGGPDLFVQEFGHPRLRQRHFPFAIDESARDQWMLCMNKALDEMPMDANFRENVRQALQQLATHMINQDE</sequence>